<accession>A0A4R3U9M3</accession>
<comment type="caution">
    <text evidence="1">The sequence shown here is derived from an EMBL/GenBank/DDBJ whole genome shotgun (WGS) entry which is preliminary data.</text>
</comment>
<protein>
    <submittedName>
        <fullName evidence="1">Uncharacterized protein</fullName>
    </submittedName>
</protein>
<evidence type="ECO:0000313" key="2">
    <source>
        <dbReference type="Proteomes" id="UP000295110"/>
    </source>
</evidence>
<sequence>MVLPFQFVWGAAAGYCQHEQGSEVSHLGHHLHKHESTAAKTSDGLADNTKQAGGEDADCIACHMSCASVVSDASLNLRTAEVEHLVATTVFAYARLLVPSIDRPKWVALS</sequence>
<reference evidence="1 2" key="1">
    <citation type="submission" date="2019-03" db="EMBL/GenBank/DDBJ databases">
        <title>Genomic Encyclopedia of Type Strains, Phase IV (KMG-IV): sequencing the most valuable type-strain genomes for metagenomic binning, comparative biology and taxonomic classification.</title>
        <authorList>
            <person name="Goeker M."/>
        </authorList>
    </citation>
    <scope>NUCLEOTIDE SEQUENCE [LARGE SCALE GENOMIC DNA]</scope>
    <source>
        <strain evidence="1 2">DSM 654</strain>
    </source>
</reference>
<dbReference type="AlphaFoldDB" id="A0A4R3U9M3"/>
<proteinExistence type="predicted"/>
<dbReference type="Proteomes" id="UP000295110">
    <property type="component" value="Unassembled WGS sequence"/>
</dbReference>
<dbReference type="EMBL" id="SMBU01000059">
    <property type="protein sequence ID" value="TCU83284.1"/>
    <property type="molecule type" value="Genomic_DNA"/>
</dbReference>
<keyword evidence="2" id="KW-1185">Reference proteome</keyword>
<evidence type="ECO:0000313" key="1">
    <source>
        <dbReference type="EMBL" id="TCU83284.1"/>
    </source>
</evidence>
<organism evidence="1 2">
    <name type="scientific">Roseateles saccharophilus</name>
    <name type="common">Pseudomonas saccharophila</name>
    <dbReference type="NCBI Taxonomy" id="304"/>
    <lineage>
        <taxon>Bacteria</taxon>
        <taxon>Pseudomonadati</taxon>
        <taxon>Pseudomonadota</taxon>
        <taxon>Betaproteobacteria</taxon>
        <taxon>Burkholderiales</taxon>
        <taxon>Sphaerotilaceae</taxon>
        <taxon>Roseateles</taxon>
    </lineage>
</organism>
<gene>
    <name evidence="1" type="ORF">EV671_105913</name>
</gene>
<name>A0A4R3U9M3_ROSSA</name>